<evidence type="ECO:0000259" key="1">
    <source>
        <dbReference type="Pfam" id="PF14485"/>
    </source>
</evidence>
<evidence type="ECO:0000313" key="2">
    <source>
        <dbReference type="EMBL" id="ROQ24236.1"/>
    </source>
</evidence>
<name>A0A3N1PI51_9GAMM</name>
<accession>A0A3N1PI51</accession>
<keyword evidence="3" id="KW-1185">Reference proteome</keyword>
<protein>
    <submittedName>
        <fullName evidence="2">Uncharacterized protein DUF4431</fullName>
    </submittedName>
</protein>
<dbReference type="Pfam" id="PF14485">
    <property type="entry name" value="DUF4431"/>
    <property type="match status" value="1"/>
</dbReference>
<dbReference type="Proteomes" id="UP000268033">
    <property type="component" value="Unassembled WGS sequence"/>
</dbReference>
<dbReference type="EMBL" id="RJUL01000007">
    <property type="protein sequence ID" value="ROQ24236.1"/>
    <property type="molecule type" value="Genomic_DNA"/>
</dbReference>
<proteinExistence type="predicted"/>
<gene>
    <name evidence="2" type="ORF">EDC28_107117</name>
</gene>
<sequence length="138" mass="14472">MLTTVALLAAMASGSAGEDGCYRYGSALKLPGTLTERTFAGPPNYDSVADGDRPEKVLVLHLATPMCTQADNNDAIDAPVAKATDVQLVFTGDAAARYRHLQPLLGSLVQCQGTLFSAISGHHHTSVLMQAASCRLVD</sequence>
<evidence type="ECO:0000313" key="3">
    <source>
        <dbReference type="Proteomes" id="UP000268033"/>
    </source>
</evidence>
<dbReference type="InterPro" id="IPR027826">
    <property type="entry name" value="DUF4431"/>
</dbReference>
<dbReference type="RefSeq" id="WP_123421986.1">
    <property type="nucleotide sequence ID" value="NZ_JBLXEP010000010.1"/>
</dbReference>
<feature type="domain" description="DUF4431" evidence="1">
    <location>
        <begin position="86"/>
        <end position="133"/>
    </location>
</feature>
<comment type="caution">
    <text evidence="2">The sequence shown here is derived from an EMBL/GenBank/DDBJ whole genome shotgun (WGS) entry which is preliminary data.</text>
</comment>
<organism evidence="2 3">
    <name type="scientific">Gallaecimonas pentaromativorans</name>
    <dbReference type="NCBI Taxonomy" id="584787"/>
    <lineage>
        <taxon>Bacteria</taxon>
        <taxon>Pseudomonadati</taxon>
        <taxon>Pseudomonadota</taxon>
        <taxon>Gammaproteobacteria</taxon>
        <taxon>Enterobacterales</taxon>
        <taxon>Gallaecimonadaceae</taxon>
        <taxon>Gallaecimonas</taxon>
    </lineage>
</organism>
<dbReference type="AlphaFoldDB" id="A0A3N1PI51"/>
<reference evidence="2 3" key="1">
    <citation type="submission" date="2018-11" db="EMBL/GenBank/DDBJ databases">
        <title>Genomic Encyclopedia of Type Strains, Phase IV (KMG-IV): sequencing the most valuable type-strain genomes for metagenomic binning, comparative biology and taxonomic classification.</title>
        <authorList>
            <person name="Goeker M."/>
        </authorList>
    </citation>
    <scope>NUCLEOTIDE SEQUENCE [LARGE SCALE GENOMIC DNA]</scope>
    <source>
        <strain evidence="2 3">DSM 21945</strain>
    </source>
</reference>